<reference evidence="9" key="1">
    <citation type="submission" date="2020-05" db="UniProtKB">
        <authorList>
            <consortium name="EnsemblMetazoa"/>
        </authorList>
    </citation>
    <scope>IDENTIFICATION</scope>
    <source>
        <strain evidence="9">Jacobina</strain>
    </source>
</reference>
<dbReference type="InterPro" id="IPR015816">
    <property type="entry name" value="Vitellinogen_b-sht_N"/>
</dbReference>
<proteinExistence type="predicted"/>
<dbReference type="SUPFAM" id="SSF56968">
    <property type="entry name" value="Lipovitellin-phosvitin complex, beta-sheet shell regions"/>
    <property type="match status" value="1"/>
</dbReference>
<keyword evidence="2" id="KW-0813">Transport</keyword>
<evidence type="ECO:0000256" key="5">
    <source>
        <dbReference type="PROSITE-ProRule" id="PRU00557"/>
    </source>
</evidence>
<dbReference type="InterPro" id="IPR035979">
    <property type="entry name" value="RBD_domain_sf"/>
</dbReference>
<dbReference type="Pfam" id="PF19444">
    <property type="entry name" value="MTP_lip_bd"/>
    <property type="match status" value="1"/>
</dbReference>
<feature type="domain" description="HTH OST-type" evidence="8">
    <location>
        <begin position="1203"/>
        <end position="1277"/>
    </location>
</feature>
<dbReference type="PROSITE" id="PS51211">
    <property type="entry name" value="VITELLOGENIN"/>
    <property type="match status" value="1"/>
</dbReference>
<dbReference type="InterPro" id="IPR025605">
    <property type="entry name" value="OST-HTH/LOTUS_dom"/>
</dbReference>
<evidence type="ECO:0000256" key="3">
    <source>
        <dbReference type="ARBA" id="ARBA00022729"/>
    </source>
</evidence>
<dbReference type="VEuPathDB" id="VectorBase:LLOJ009202"/>
<name>A0A1B0CW17_LUTLO</name>
<evidence type="ECO:0000313" key="10">
    <source>
        <dbReference type="Proteomes" id="UP000092461"/>
    </source>
</evidence>
<evidence type="ECO:0000256" key="6">
    <source>
        <dbReference type="SAM" id="MobiDB-lite"/>
    </source>
</evidence>
<dbReference type="GO" id="GO:0008289">
    <property type="term" value="F:lipid binding"/>
    <property type="evidence" value="ECO:0007669"/>
    <property type="project" value="InterPro"/>
</dbReference>
<keyword evidence="10" id="KW-1185">Reference proteome</keyword>
<dbReference type="PANTHER" id="PTHR13024:SF0">
    <property type="entry name" value="MICROSOMAL TRIACYLGLYCEROL TRANSFER PROTEIN"/>
    <property type="match status" value="1"/>
</dbReference>
<sequence>MNTPSIMFVVINDLHAGASNSSMELSTSVKVKKIWDAEGRKIIAFTLNAPTLHADGKEFTLPKSADERFLLEFTEEGTNIYLLESDTVSMRNLKRGIASVFQFFPESGSKTEIDIAGECSISYDEISDRIFVKRKIKCATNHKNIHQRKETPLGIITPNARNTEYTLDVGGSIEKIENVEFFRISLAGNRDIGATVDSRLSLKLNAQKDDEESKKISSFDGVFADYKNFKKFEIFHEQEEKSKENDKMENVIQLIKKFKKDLSGKNIGTEKLSYTTVKLVEVFRESTVEDLVRILDAQSMKNIKGQLVDILGATQTITSHNAVKKALDFFKAENFPYVERYLQSLAVGSRPKSEVIEDLLEVLKRDTHENVKLTQTLVQTISSMANNFVALSVENSKTQIFQNVLNYFRGIIEKTSKTERKIIFLRGFINFKSQETIPFLLDFVLKGTKSVSIVSMKALVAMPREYFSMEHVYQFENIYHQKIKKFDSSIRTMAAEILLDPLFYTTSIRDMINALKLPGDSYEVKQYFMQRLQMECEMSKEFRAYVYGIIQQDPTLNNYNIFATRGLSTALSRQFLAAPSFNSSLVSVQEIDQGILKRGIVDMLLETETSKFSYFTIGLFADGLTSFLGSSDSDKEDPQEEATETTAGMELIVQGNYLRPLEFFRGQGELMGHVWSGTASELTPAYQATTLLHDHNDAIWLQNGLSVTIDLLGAMSINLNGQVTISIWYRSAKSRVLQEIGLAVYGRVSVINDYVQMANEFVMQQEPKLDLVSDIDFSDNPILCMQLSQPNSEVKLTHTKTLDIEGLQKKFKNEARTKYKIPGYTHLPKKISFNKMEPRAKVAHQRNNTDWTIPGQNINRNVAAKGYPKQRYSPYYGKNPSPAVTQQQLLLASGKNSIDVGNRTLPPIPLDADTKSSSVTLQISNLDSSFSETMLWNYLISMLKPITPVISLKFDSHSCAKVTVPSDHFAKLVISHLHRKKVGHKRILVSYNRDISSHEYSTLCCQVGCLLKDIPNHSLPLYKFRELFQSRFKITINQLELYKMKDLCTIGFSESGDKCITLNSNYVHKLSENPLMNTSLQHSVPYCRIHFQQEQQFKGWAEMEIEPLPNVMLTLNQMSVILQSLLKSHRGDIPIASLLYCIRCCLDFPIFPNENGVNFEHLICCIPGTQICSNAFGIRILTWQEINEYSMIENSSPPLATDPLHQISKEVIELLKVTPKATLQFNKFIPAYHNHFGKQCRVADYGYTRLIDLFEALSNVVQVMGEGESRLITLTHRTQIRRFTADLYKVLRCQVNKSILLSQLPEVFSQAQNRPFDITDYGVCCITDILDGLRSNNTVVIQDVSDDGDMLISIPKRKQTVAEIENTCVFAGEVVELCRNASQYSILFQKFVRYYHYHFGFQCRLSDYGFLKLADLLEAITGVIELEFTNYEQKRIYLAPKVAQRVFVEQLYQIIQSYTGNSCTPMKLTNLLRYHKDKFGYQIIPQTLGFAKMEEAVYSLPYLEVIDKQGLLWVLCHYGSQTFNTLCYVACSVFIEARTDRMILGDFKKILQERNVPVADSKILAMSQILEVGVVNGLKMIFLSPTIKFLFSVIDVLDKRFCLSIVDLKTLLNLTLTSCFQFGYPNLSTMLTAYPDIFILSPSTNICDRCTVKLNENFVLFKYNLNDYLQSIKNSPPVQISSPPNEMLPPPRNCSGIPPPPGLGFPSNLKTLNKGSSSSYGHLTSTPYQQQQLGNMESHRKLYERRNAPDSLVYGMNSLSHLASLFYEPPKPDTPSTTAKMPFWVDPVWRYQTSPPIECLNIQLPELSTVNVFPIVLSPFSIRDKYSVDDAKQQKSPKNPKHITNSSKSDYN</sequence>
<feature type="domain" description="Vitellogenin" evidence="7">
    <location>
        <begin position="1"/>
        <end position="600"/>
    </location>
</feature>
<evidence type="ECO:0000256" key="2">
    <source>
        <dbReference type="ARBA" id="ARBA00022448"/>
    </source>
</evidence>
<organism evidence="9 10">
    <name type="scientific">Lutzomyia longipalpis</name>
    <name type="common">Sand fly</name>
    <dbReference type="NCBI Taxonomy" id="7200"/>
    <lineage>
        <taxon>Eukaryota</taxon>
        <taxon>Metazoa</taxon>
        <taxon>Ecdysozoa</taxon>
        <taxon>Arthropoda</taxon>
        <taxon>Hexapoda</taxon>
        <taxon>Insecta</taxon>
        <taxon>Pterygota</taxon>
        <taxon>Neoptera</taxon>
        <taxon>Endopterygota</taxon>
        <taxon>Diptera</taxon>
        <taxon>Nematocera</taxon>
        <taxon>Psychodoidea</taxon>
        <taxon>Psychodidae</taxon>
        <taxon>Lutzomyia</taxon>
        <taxon>Lutzomyia</taxon>
    </lineage>
</organism>
<dbReference type="EnsemblMetazoa" id="LLOJ009202-RA">
    <property type="protein sequence ID" value="LLOJ009202-PA"/>
    <property type="gene ID" value="LLOJ009202"/>
</dbReference>
<dbReference type="GO" id="GO:0042157">
    <property type="term" value="P:lipoprotein metabolic process"/>
    <property type="evidence" value="ECO:0007669"/>
    <property type="project" value="TreeGrafter"/>
</dbReference>
<dbReference type="Pfam" id="PF12872">
    <property type="entry name" value="OST-HTH"/>
    <property type="match status" value="2"/>
</dbReference>
<evidence type="ECO:0000259" key="7">
    <source>
        <dbReference type="PROSITE" id="PS51211"/>
    </source>
</evidence>
<feature type="domain" description="HTH OST-type" evidence="8">
    <location>
        <begin position="1366"/>
        <end position="1440"/>
    </location>
</feature>
<comment type="subcellular location">
    <subcellularLocation>
        <location evidence="1">Endoplasmic reticulum</location>
    </subcellularLocation>
</comment>
<evidence type="ECO:0000259" key="8">
    <source>
        <dbReference type="PROSITE" id="PS51644"/>
    </source>
</evidence>
<dbReference type="InterPro" id="IPR039988">
    <property type="entry name" value="MTTP"/>
</dbReference>
<dbReference type="Gene3D" id="2.30.230.10">
    <property type="entry name" value="Lipovitellin, beta-sheet shell regions, chain A"/>
    <property type="match status" value="1"/>
</dbReference>
<feature type="region of interest" description="Disordered" evidence="6">
    <location>
        <begin position="1828"/>
        <end position="1852"/>
    </location>
</feature>
<comment type="caution">
    <text evidence="5">Lacks conserved residue(s) required for the propagation of feature annotation.</text>
</comment>
<dbReference type="InterPro" id="IPR045811">
    <property type="entry name" value="MTP_lip-bd"/>
</dbReference>
<dbReference type="GO" id="GO:0005794">
    <property type="term" value="C:Golgi apparatus"/>
    <property type="evidence" value="ECO:0007669"/>
    <property type="project" value="TreeGrafter"/>
</dbReference>
<dbReference type="InterPro" id="IPR011030">
    <property type="entry name" value="Lipovitellin_superhlx_dom"/>
</dbReference>
<dbReference type="InterPro" id="IPR001747">
    <property type="entry name" value="Vitellogenin_N"/>
</dbReference>
<dbReference type="GO" id="GO:0005548">
    <property type="term" value="F:phospholipid transporter activity"/>
    <property type="evidence" value="ECO:0007669"/>
    <property type="project" value="InterPro"/>
</dbReference>
<dbReference type="Proteomes" id="UP000092461">
    <property type="component" value="Unassembled WGS sequence"/>
</dbReference>
<dbReference type="Gene3D" id="3.30.70.330">
    <property type="match status" value="1"/>
</dbReference>
<dbReference type="PANTHER" id="PTHR13024">
    <property type="entry name" value="MICROSOMAL TRIGLYCERIDE TRANSFER PROTEIN, LARGE SUBUNIT"/>
    <property type="match status" value="1"/>
</dbReference>
<evidence type="ECO:0008006" key="11">
    <source>
        <dbReference type="Google" id="ProtNLM"/>
    </source>
</evidence>
<dbReference type="SUPFAM" id="SSF54928">
    <property type="entry name" value="RNA-binding domain, RBD"/>
    <property type="match status" value="1"/>
</dbReference>
<dbReference type="GO" id="GO:0003676">
    <property type="term" value="F:nucleic acid binding"/>
    <property type="evidence" value="ECO:0007669"/>
    <property type="project" value="InterPro"/>
</dbReference>
<dbReference type="VEuPathDB" id="VectorBase:LLONM1_000339"/>
<dbReference type="InterPro" id="IPR012677">
    <property type="entry name" value="Nucleotide-bd_a/b_plait_sf"/>
</dbReference>
<dbReference type="Gene3D" id="3.30.420.610">
    <property type="entry name" value="LOTUS domain-like"/>
    <property type="match status" value="2"/>
</dbReference>
<feature type="compositionally biased region" description="Polar residues" evidence="6">
    <location>
        <begin position="1716"/>
        <end position="1735"/>
    </location>
</feature>
<evidence type="ECO:0000313" key="9">
    <source>
        <dbReference type="EnsemblMetazoa" id="LLOJ009202-PA"/>
    </source>
</evidence>
<dbReference type="GO" id="GO:0016323">
    <property type="term" value="C:basolateral plasma membrane"/>
    <property type="evidence" value="ECO:0007669"/>
    <property type="project" value="TreeGrafter"/>
</dbReference>
<feature type="region of interest" description="Disordered" evidence="6">
    <location>
        <begin position="1716"/>
        <end position="1736"/>
    </location>
</feature>
<dbReference type="Gene3D" id="1.25.10.20">
    <property type="entry name" value="Vitellinogen, superhelical"/>
    <property type="match status" value="1"/>
</dbReference>
<protein>
    <recommendedName>
        <fullName evidence="11">Vitellogenin domain-containing protein</fullName>
    </recommendedName>
</protein>
<dbReference type="EMBL" id="AJWK01031584">
    <property type="status" value="NOT_ANNOTATED_CDS"/>
    <property type="molecule type" value="Genomic_DNA"/>
</dbReference>
<dbReference type="Pfam" id="PF19687">
    <property type="entry name" value="MARF1_LOTUS"/>
    <property type="match status" value="1"/>
</dbReference>
<feature type="compositionally biased region" description="Polar residues" evidence="6">
    <location>
        <begin position="1834"/>
        <end position="1852"/>
    </location>
</feature>
<dbReference type="InterPro" id="IPR041966">
    <property type="entry name" value="LOTUS-like"/>
</dbReference>
<keyword evidence="3" id="KW-0732">Signal</keyword>
<dbReference type="GO" id="GO:0005783">
    <property type="term" value="C:endoplasmic reticulum"/>
    <property type="evidence" value="ECO:0007669"/>
    <property type="project" value="UniProtKB-SubCell"/>
</dbReference>
<dbReference type="InterPro" id="IPR015819">
    <property type="entry name" value="Lipid_transp_b-sht_shell"/>
</dbReference>
<feature type="domain" description="HTH OST-type" evidence="8">
    <location>
        <begin position="1279"/>
        <end position="1356"/>
    </location>
</feature>
<dbReference type="InterPro" id="IPR045602">
    <property type="entry name" value="MARF1_LOTUS"/>
</dbReference>
<dbReference type="PROSITE" id="PS51644">
    <property type="entry name" value="HTH_OST"/>
    <property type="match status" value="3"/>
</dbReference>
<evidence type="ECO:0000256" key="1">
    <source>
        <dbReference type="ARBA" id="ARBA00004240"/>
    </source>
</evidence>
<keyword evidence="4" id="KW-0256">Endoplasmic reticulum</keyword>
<evidence type="ECO:0000256" key="4">
    <source>
        <dbReference type="ARBA" id="ARBA00022824"/>
    </source>
</evidence>
<accession>A0A1B0CW17</accession>